<proteinExistence type="inferred from homology"/>
<gene>
    <name evidence="2" type="ORF">SAMN05421848_1286</name>
</gene>
<dbReference type="STRING" id="402385.SAMN05421848_1286"/>
<dbReference type="PANTHER" id="PTHR37421:SF1">
    <property type="entry name" value="UPF0260 PROTEIN YCGN"/>
    <property type="match status" value="1"/>
</dbReference>
<dbReference type="Pfam" id="PF03692">
    <property type="entry name" value="CxxCxxCC"/>
    <property type="match status" value="1"/>
</dbReference>
<sequence>MRERFWERFPLEELTPREWEAVCDGCGQCCLVRLEDEESQEIVTLSVACRLFDIQACRCSDYEHRFDRVPDCLQLTPERVRAFHWLPETCGYRRLAQEKSLPKWHPLRSGDSSGARRAGVSMHGMAVSEALVPEEDYEDYIIAVMPCRT</sequence>
<dbReference type="NCBIfam" id="NF003507">
    <property type="entry name" value="PRK05170.2-5"/>
    <property type="match status" value="1"/>
</dbReference>
<name>A0A1I1IJN9_9GAMM</name>
<keyword evidence="3" id="KW-1185">Reference proteome</keyword>
<dbReference type="PIRSF" id="PIRSF006173">
    <property type="entry name" value="UCP006173"/>
    <property type="match status" value="1"/>
</dbReference>
<dbReference type="HAMAP" id="MF_00676">
    <property type="entry name" value="UPF0260"/>
    <property type="match status" value="1"/>
</dbReference>
<evidence type="ECO:0000256" key="1">
    <source>
        <dbReference type="HAMAP-Rule" id="MF_00676"/>
    </source>
</evidence>
<evidence type="ECO:0000313" key="2">
    <source>
        <dbReference type="EMBL" id="SFC36569.1"/>
    </source>
</evidence>
<organism evidence="2 3">
    <name type="scientific">Kushneria avicenniae</name>
    <dbReference type="NCBI Taxonomy" id="402385"/>
    <lineage>
        <taxon>Bacteria</taxon>
        <taxon>Pseudomonadati</taxon>
        <taxon>Pseudomonadota</taxon>
        <taxon>Gammaproteobacteria</taxon>
        <taxon>Oceanospirillales</taxon>
        <taxon>Halomonadaceae</taxon>
        <taxon>Kushneria</taxon>
    </lineage>
</organism>
<evidence type="ECO:0000313" key="3">
    <source>
        <dbReference type="Proteomes" id="UP000199046"/>
    </source>
</evidence>
<dbReference type="NCBIfam" id="NF003501">
    <property type="entry name" value="PRK05170.1-5"/>
    <property type="match status" value="1"/>
</dbReference>
<dbReference type="Proteomes" id="UP000199046">
    <property type="component" value="Unassembled WGS sequence"/>
</dbReference>
<reference evidence="3" key="1">
    <citation type="submission" date="2016-10" db="EMBL/GenBank/DDBJ databases">
        <authorList>
            <person name="Varghese N."/>
            <person name="Submissions S."/>
        </authorList>
    </citation>
    <scope>NUCLEOTIDE SEQUENCE [LARGE SCALE GENOMIC DNA]</scope>
    <source>
        <strain evidence="3">DSM 23439</strain>
    </source>
</reference>
<dbReference type="InterPro" id="IPR008228">
    <property type="entry name" value="UCP006173"/>
</dbReference>
<dbReference type="EMBL" id="FOLY01000002">
    <property type="protein sequence ID" value="SFC36569.1"/>
    <property type="molecule type" value="Genomic_DNA"/>
</dbReference>
<dbReference type="InterPro" id="IPR005358">
    <property type="entry name" value="Puta_zinc/iron-chelating_dom"/>
</dbReference>
<protein>
    <recommendedName>
        <fullName evidence="1">UPF0260 protein SAMN05421848_1286</fullName>
    </recommendedName>
</protein>
<comment type="similarity">
    <text evidence="1">Belongs to the UPF0260 family.</text>
</comment>
<dbReference type="RefSeq" id="WP_090131884.1">
    <property type="nucleotide sequence ID" value="NZ_FOLY01000002.1"/>
</dbReference>
<dbReference type="PANTHER" id="PTHR37421">
    <property type="entry name" value="UPF0260 PROTEIN YCGN"/>
    <property type="match status" value="1"/>
</dbReference>
<dbReference type="OrthoDB" id="9786855at2"/>
<dbReference type="AlphaFoldDB" id="A0A1I1IJN9"/>
<accession>A0A1I1IJN9</accession>